<organism evidence="3 4">
    <name type="scientific">Aurantiacibacter xanthus</name>
    <dbReference type="NCBI Taxonomy" id="1784712"/>
    <lineage>
        <taxon>Bacteria</taxon>
        <taxon>Pseudomonadati</taxon>
        <taxon>Pseudomonadota</taxon>
        <taxon>Alphaproteobacteria</taxon>
        <taxon>Sphingomonadales</taxon>
        <taxon>Erythrobacteraceae</taxon>
        <taxon>Aurantiacibacter</taxon>
    </lineage>
</organism>
<keyword evidence="4" id="KW-1185">Reference proteome</keyword>
<evidence type="ECO:0000313" key="4">
    <source>
        <dbReference type="Proteomes" id="UP000265366"/>
    </source>
</evidence>
<feature type="signal peptide" evidence="2">
    <location>
        <begin position="1"/>
        <end position="25"/>
    </location>
</feature>
<gene>
    <name evidence="3" type="ORF">D2V17_05345</name>
</gene>
<dbReference type="Proteomes" id="UP000265366">
    <property type="component" value="Unassembled WGS sequence"/>
</dbReference>
<comment type="caution">
    <text evidence="3">The sequence shown here is derived from an EMBL/GenBank/DDBJ whole genome shotgun (WGS) entry which is preliminary data.</text>
</comment>
<keyword evidence="2" id="KW-0732">Signal</keyword>
<feature type="compositionally biased region" description="Low complexity" evidence="1">
    <location>
        <begin position="28"/>
        <end position="42"/>
    </location>
</feature>
<evidence type="ECO:0000313" key="3">
    <source>
        <dbReference type="EMBL" id="RIV89831.1"/>
    </source>
</evidence>
<dbReference type="EMBL" id="QXFM01000055">
    <property type="protein sequence ID" value="RIV89831.1"/>
    <property type="molecule type" value="Genomic_DNA"/>
</dbReference>
<dbReference type="PROSITE" id="PS51257">
    <property type="entry name" value="PROKAR_LIPOPROTEIN"/>
    <property type="match status" value="1"/>
</dbReference>
<feature type="region of interest" description="Disordered" evidence="1">
    <location>
        <begin position="28"/>
        <end position="55"/>
    </location>
</feature>
<reference evidence="3 4" key="1">
    <citation type="submission" date="2018-08" db="EMBL/GenBank/DDBJ databases">
        <title>Erythrobacter zhengii sp.nov., a bacterium isolated from deep-sea sediment.</title>
        <authorList>
            <person name="Fang C."/>
            <person name="Wu Y.-H."/>
            <person name="Sun C."/>
            <person name="Wang H."/>
            <person name="Cheng H."/>
            <person name="Meng F.-X."/>
            <person name="Wang C.-S."/>
            <person name="Xu X.-W."/>
        </authorList>
    </citation>
    <scope>NUCLEOTIDE SEQUENCE [LARGE SCALE GENOMIC DNA]</scope>
    <source>
        <strain evidence="3 4">CCTCC AB 2015396</strain>
    </source>
</reference>
<feature type="chain" id="PRO_5017264206" evidence="2">
    <location>
        <begin position="26"/>
        <end position="214"/>
    </location>
</feature>
<dbReference type="AlphaFoldDB" id="A0A3A1PAP6"/>
<dbReference type="OrthoDB" id="8160532at2"/>
<evidence type="ECO:0000256" key="1">
    <source>
        <dbReference type="SAM" id="MobiDB-lite"/>
    </source>
</evidence>
<dbReference type="RefSeq" id="WP_119592061.1">
    <property type="nucleotide sequence ID" value="NZ_QXFM01000055.1"/>
</dbReference>
<accession>A0A3A1PAP6</accession>
<sequence length="214" mass="22065">MARSIGLALVSGVTAMVLSACSSEADSPVATASEAPSPATATPDEEAPDNGRVPLTAGTTAAQATTLCAADEAQMFSCTLRGGRIASVCLAQGAQGEFAQYRFGRPGAAPELVWPTKPGEQIEWASAPYSGGGEAQMSFAVGDVRYVVYSKVVRTNFTPGETNDPAITDGVVVLRSGKVAARFSCDGTELKPVDVNAARAHLPEAGDLFTYDTE</sequence>
<protein>
    <submittedName>
        <fullName evidence="3">Uncharacterized protein</fullName>
    </submittedName>
</protein>
<name>A0A3A1PAP6_9SPHN</name>
<evidence type="ECO:0000256" key="2">
    <source>
        <dbReference type="SAM" id="SignalP"/>
    </source>
</evidence>
<proteinExistence type="predicted"/>